<dbReference type="Proteomes" id="UP001151532">
    <property type="component" value="Chromosome 3"/>
</dbReference>
<reference evidence="1" key="2">
    <citation type="journal article" date="2023" name="Int. J. Mol. Sci.">
        <title>De Novo Assembly and Annotation of 11 Diverse Shrub Willow (Salix) Genomes Reveals Novel Gene Organization in Sex-Linked Regions.</title>
        <authorList>
            <person name="Hyden B."/>
            <person name="Feng K."/>
            <person name="Yates T.B."/>
            <person name="Jawdy S."/>
            <person name="Cereghino C."/>
            <person name="Smart L.B."/>
            <person name="Muchero W."/>
        </authorList>
    </citation>
    <scope>NUCLEOTIDE SEQUENCE</scope>
    <source>
        <tissue evidence="1">Shoot tip</tissue>
    </source>
</reference>
<evidence type="ECO:0000313" key="1">
    <source>
        <dbReference type="EMBL" id="KAJ6706570.1"/>
    </source>
</evidence>
<dbReference type="Gene3D" id="3.40.50.2000">
    <property type="entry name" value="Glycogen Phosphorylase B"/>
    <property type="match status" value="1"/>
</dbReference>
<proteinExistence type="predicted"/>
<gene>
    <name evidence="1" type="ORF">OIU79_011083</name>
</gene>
<keyword evidence="2" id="KW-1185">Reference proteome</keyword>
<dbReference type="PANTHER" id="PTHR48050">
    <property type="entry name" value="STEROL 3-BETA-GLUCOSYLTRANSFERASE"/>
    <property type="match status" value="1"/>
</dbReference>
<dbReference type="PANTHER" id="PTHR48050:SF11">
    <property type="entry name" value="GLYCOSYLTRANSFERASE"/>
    <property type="match status" value="1"/>
</dbReference>
<dbReference type="InterPro" id="IPR050426">
    <property type="entry name" value="Glycosyltransferase_28"/>
</dbReference>
<protein>
    <submittedName>
        <fullName evidence="1">STEROL 3-BETA-GLUCOSYLTRANSFERASE</fullName>
    </submittedName>
</protein>
<comment type="caution">
    <text evidence="1">The sequence shown here is derived from an EMBL/GenBank/DDBJ whole genome shotgun (WGS) entry which is preliminary data.</text>
</comment>
<evidence type="ECO:0000313" key="2">
    <source>
        <dbReference type="Proteomes" id="UP001151532"/>
    </source>
</evidence>
<sequence>MAFGTKGDIYPISAIAAAFASDQKQYRVVLVTHSAHQNLSSHLEERHVMFLGINSPPVLSVCENYGSGSQELAFSQQKMIATRDHRQECYSAFEGIFGHDSTMEGDFILINFFALEGWSLAELFHVRCVVAAPYVVPYSAPSSFETIRFPGKMWLIGCGHFIPKTGDYGEVMLLYLSPFPFTDPVTGLPTWHHRPPSPLLLYGFSKDIVECPDYWPSNVHVCGFWFLPTEWQFSCKKCQEISELSYPGDLRTKDEVCSAHVKLQCFLINPASTPPIFIGLSSIGSMGFLRNPQTFLQVIQTVLEITNYRFILFTAGYEPLDEAVQVIASESSHLDKRQYLEEGICLFDSRLFCFPK</sequence>
<reference evidence="1" key="1">
    <citation type="submission" date="2022-11" db="EMBL/GenBank/DDBJ databases">
        <authorList>
            <person name="Hyden B.L."/>
            <person name="Feng K."/>
            <person name="Yates T."/>
            <person name="Jawdy S."/>
            <person name="Smart L.B."/>
            <person name="Muchero W."/>
        </authorList>
    </citation>
    <scope>NUCLEOTIDE SEQUENCE</scope>
    <source>
        <tissue evidence="1">Shoot tip</tissue>
    </source>
</reference>
<dbReference type="AlphaFoldDB" id="A0A9Q0QH45"/>
<name>A0A9Q0QH45_SALPP</name>
<organism evidence="1 2">
    <name type="scientific">Salix purpurea</name>
    <name type="common">Purple osier willow</name>
    <dbReference type="NCBI Taxonomy" id="77065"/>
    <lineage>
        <taxon>Eukaryota</taxon>
        <taxon>Viridiplantae</taxon>
        <taxon>Streptophyta</taxon>
        <taxon>Embryophyta</taxon>
        <taxon>Tracheophyta</taxon>
        <taxon>Spermatophyta</taxon>
        <taxon>Magnoliopsida</taxon>
        <taxon>eudicotyledons</taxon>
        <taxon>Gunneridae</taxon>
        <taxon>Pentapetalae</taxon>
        <taxon>rosids</taxon>
        <taxon>fabids</taxon>
        <taxon>Malpighiales</taxon>
        <taxon>Salicaceae</taxon>
        <taxon>Saliceae</taxon>
        <taxon>Salix</taxon>
    </lineage>
</organism>
<accession>A0A9Q0QH45</accession>
<dbReference type="SUPFAM" id="SSF53756">
    <property type="entry name" value="UDP-Glycosyltransferase/glycogen phosphorylase"/>
    <property type="match status" value="1"/>
</dbReference>
<dbReference type="OrthoDB" id="5835829at2759"/>
<dbReference type="EMBL" id="JAPFFK010000016">
    <property type="protein sequence ID" value="KAJ6706570.1"/>
    <property type="molecule type" value="Genomic_DNA"/>
</dbReference>